<dbReference type="EMBL" id="FPIP01000001">
    <property type="protein sequence ID" value="SFW10767.1"/>
    <property type="molecule type" value="Genomic_DNA"/>
</dbReference>
<protein>
    <submittedName>
        <fullName evidence="3">EAL domain, c-di-GMP-specific phosphodiesterase class I (Or its enzymatically inactive variant)</fullName>
    </submittedName>
</protein>
<dbReference type="SUPFAM" id="SSF55073">
    <property type="entry name" value="Nucleotide cyclase"/>
    <property type="match status" value="1"/>
</dbReference>
<evidence type="ECO:0000259" key="1">
    <source>
        <dbReference type="PROSITE" id="PS50883"/>
    </source>
</evidence>
<dbReference type="PANTHER" id="PTHR33121:SF70">
    <property type="entry name" value="SIGNALING PROTEIN YKOW"/>
    <property type="match status" value="1"/>
</dbReference>
<gene>
    <name evidence="3" type="ORF">SAMN02910280_0401</name>
</gene>
<dbReference type="PROSITE" id="PS50883">
    <property type="entry name" value="EAL"/>
    <property type="match status" value="1"/>
</dbReference>
<dbReference type="InterPro" id="IPR001633">
    <property type="entry name" value="EAL_dom"/>
</dbReference>
<dbReference type="Gene3D" id="3.20.20.450">
    <property type="entry name" value="EAL domain"/>
    <property type="match status" value="1"/>
</dbReference>
<proteinExistence type="predicted"/>
<organism evidence="3 4">
    <name type="scientific">Ruminococcus flavefaciens</name>
    <dbReference type="NCBI Taxonomy" id="1265"/>
    <lineage>
        <taxon>Bacteria</taxon>
        <taxon>Bacillati</taxon>
        <taxon>Bacillota</taxon>
        <taxon>Clostridia</taxon>
        <taxon>Eubacteriales</taxon>
        <taxon>Oscillospiraceae</taxon>
        <taxon>Ruminococcus</taxon>
    </lineage>
</organism>
<dbReference type="AlphaFoldDB" id="A0A1K1LIR7"/>
<evidence type="ECO:0000313" key="4">
    <source>
        <dbReference type="Proteomes" id="UP000183461"/>
    </source>
</evidence>
<dbReference type="SMART" id="SM00267">
    <property type="entry name" value="GGDEF"/>
    <property type="match status" value="1"/>
</dbReference>
<dbReference type="PROSITE" id="PS50887">
    <property type="entry name" value="GGDEF"/>
    <property type="match status" value="1"/>
</dbReference>
<reference evidence="4" key="1">
    <citation type="submission" date="2016-11" db="EMBL/GenBank/DDBJ databases">
        <authorList>
            <person name="Varghese N."/>
            <person name="Submissions S."/>
        </authorList>
    </citation>
    <scope>NUCLEOTIDE SEQUENCE [LARGE SCALE GENOMIC DNA]</scope>
    <source>
        <strain evidence="4">YL228</strain>
    </source>
</reference>
<dbReference type="Gene3D" id="3.30.70.270">
    <property type="match status" value="1"/>
</dbReference>
<dbReference type="CDD" id="cd01948">
    <property type="entry name" value="EAL"/>
    <property type="match status" value="1"/>
</dbReference>
<accession>A0A1K1LIR7</accession>
<sequence length="563" mass="65290">MKKLDYLTALENFISDLQKYPDTLNSDITPALEGICSVLNIIKIEMYAYDNEAAEHLNIYKYFCFYGRRHKVHENDVCLNKRFTTGDENIAVYRIWSSDDYSWDRTEEHRIDVLLDILTFSHAKSRLIGIAHHLTFFDTELDMFNLRQFMKCIKILYKAERVDEYTAVYFNLKRFSLVNQQIGREKGTMVMKKFISLIADQLDDEYENVCRIGGDNFITLIKQEKLPTILRLLNGTGIVYDEAKGERILLSATAGVYVIPDMDSFILPTDIMDRVSMAFHLAKGSSKQDVVYFDDALLARTKRNNEITACFPRALEDREFLVYYQPKVDIDQRRVVGAEALCRWLHNGRLVPPIDFIPVLEQGRDICKLDFYMLDSVCRDIRRWLDSGQNVVRVSVNLSRRHLSDMDLLQHITEIIDRHSVPHEYIEIELTETTTDVEFKDLKRIISGLQELGLSTAVDDFGTGYSSLNLLKEIPWDVVKLDKSLLPDHKTENYMQKTIMFKYIVAMTQEIGLECISEGVETIEQVNLLSSNGCNLAQGFYFDRPLPVAEFETRINDSFIYNK</sequence>
<dbReference type="InterPro" id="IPR029787">
    <property type="entry name" value="Nucleotide_cyclase"/>
</dbReference>
<dbReference type="InterPro" id="IPR050706">
    <property type="entry name" value="Cyclic-di-GMP_PDE-like"/>
</dbReference>
<dbReference type="GO" id="GO:0071111">
    <property type="term" value="F:cyclic-guanylate-specific phosphodiesterase activity"/>
    <property type="evidence" value="ECO:0007669"/>
    <property type="project" value="InterPro"/>
</dbReference>
<dbReference type="SUPFAM" id="SSF141868">
    <property type="entry name" value="EAL domain-like"/>
    <property type="match status" value="1"/>
</dbReference>
<dbReference type="PANTHER" id="PTHR33121">
    <property type="entry name" value="CYCLIC DI-GMP PHOSPHODIESTERASE PDEF"/>
    <property type="match status" value="1"/>
</dbReference>
<evidence type="ECO:0000259" key="2">
    <source>
        <dbReference type="PROSITE" id="PS50887"/>
    </source>
</evidence>
<dbReference type="InterPro" id="IPR043128">
    <property type="entry name" value="Rev_trsase/Diguanyl_cyclase"/>
</dbReference>
<evidence type="ECO:0000313" key="3">
    <source>
        <dbReference type="EMBL" id="SFW10767.1"/>
    </source>
</evidence>
<name>A0A1K1LIR7_RUMFL</name>
<dbReference type="RefSeq" id="WP_072298862.1">
    <property type="nucleotide sequence ID" value="NZ_FPIP01000001.1"/>
</dbReference>
<dbReference type="InterPro" id="IPR000160">
    <property type="entry name" value="GGDEF_dom"/>
</dbReference>
<dbReference type="Pfam" id="PF00563">
    <property type="entry name" value="EAL"/>
    <property type="match status" value="1"/>
</dbReference>
<dbReference type="InterPro" id="IPR035919">
    <property type="entry name" value="EAL_sf"/>
</dbReference>
<dbReference type="SMART" id="SM00052">
    <property type="entry name" value="EAL"/>
    <property type="match status" value="1"/>
</dbReference>
<dbReference type="Proteomes" id="UP000183461">
    <property type="component" value="Unassembled WGS sequence"/>
</dbReference>
<feature type="domain" description="EAL" evidence="1">
    <location>
        <begin position="304"/>
        <end position="559"/>
    </location>
</feature>
<feature type="domain" description="GGDEF" evidence="2">
    <location>
        <begin position="163"/>
        <end position="295"/>
    </location>
</feature>
<dbReference type="Pfam" id="PF00990">
    <property type="entry name" value="GGDEF"/>
    <property type="match status" value="1"/>
</dbReference>